<dbReference type="PANTHER" id="PTHR46429">
    <property type="entry name" value="23S RRNA (GUANOSINE-2'-O-)-METHYLTRANSFERASE RLMB"/>
    <property type="match status" value="1"/>
</dbReference>
<comment type="caution">
    <text evidence="5">The sequence shown here is derived from an EMBL/GenBank/DDBJ whole genome shotgun (WGS) entry which is preliminary data.</text>
</comment>
<comment type="similarity">
    <text evidence="1">Belongs to the class IV-like SAM-binding methyltransferase superfamily. RNA methyltransferase TrmH family.</text>
</comment>
<evidence type="ECO:0000313" key="5">
    <source>
        <dbReference type="EMBL" id="OEG69191.1"/>
    </source>
</evidence>
<keyword evidence="6" id="KW-1185">Reference proteome</keyword>
<dbReference type="InterPro" id="IPR013123">
    <property type="entry name" value="SpoU_subst-bd"/>
</dbReference>
<dbReference type="Pfam" id="PF08032">
    <property type="entry name" value="SpoU_sub_bind"/>
    <property type="match status" value="1"/>
</dbReference>
<dbReference type="NCBIfam" id="TIGR00186">
    <property type="entry name" value="rRNA_methyl_3"/>
    <property type="match status" value="1"/>
</dbReference>
<dbReference type="GO" id="GO:0032259">
    <property type="term" value="P:methylation"/>
    <property type="evidence" value="ECO:0007669"/>
    <property type="project" value="UniProtKB-KW"/>
</dbReference>
<dbReference type="SUPFAM" id="SSF55315">
    <property type="entry name" value="L30e-like"/>
    <property type="match status" value="1"/>
</dbReference>
<dbReference type="FunFam" id="3.40.1280.10:FF:000008">
    <property type="entry name" value="Group 3 RNA methyltransferase TrmH"/>
    <property type="match status" value="1"/>
</dbReference>
<name>A0A1E5IFH3_ENDTX</name>
<protein>
    <recommendedName>
        <fullName evidence="4">RNA 2-O ribose methyltransferase substrate binding domain-containing protein</fullName>
    </recommendedName>
</protein>
<dbReference type="GO" id="GO:0003723">
    <property type="term" value="F:RNA binding"/>
    <property type="evidence" value="ECO:0007669"/>
    <property type="project" value="InterPro"/>
</dbReference>
<dbReference type="InterPro" id="IPR029028">
    <property type="entry name" value="Alpha/beta_knot_MTases"/>
</dbReference>
<dbReference type="InterPro" id="IPR029064">
    <property type="entry name" value="Ribosomal_eL30-like_sf"/>
</dbReference>
<dbReference type="Gene3D" id="3.30.1330.30">
    <property type="match status" value="1"/>
</dbReference>
<dbReference type="SMART" id="SM00967">
    <property type="entry name" value="SpoU_sub_bind"/>
    <property type="match status" value="1"/>
</dbReference>
<dbReference type="PANTHER" id="PTHR46429:SF1">
    <property type="entry name" value="23S RRNA (GUANOSINE-2'-O-)-METHYLTRANSFERASE RLMB"/>
    <property type="match status" value="1"/>
</dbReference>
<organism evidence="5 6">
    <name type="scientific">Endomicrobium trichonymphae</name>
    <dbReference type="NCBI Taxonomy" id="1408204"/>
    <lineage>
        <taxon>Bacteria</taxon>
        <taxon>Pseudomonadati</taxon>
        <taxon>Elusimicrobiota</taxon>
        <taxon>Endomicrobiia</taxon>
        <taxon>Endomicrobiales</taxon>
        <taxon>Endomicrobiaceae</taxon>
        <taxon>Candidatus Endomicrobiellum</taxon>
    </lineage>
</organism>
<accession>A0A1E5IFH3</accession>
<dbReference type="GO" id="GO:0008173">
    <property type="term" value="F:RNA methyltransferase activity"/>
    <property type="evidence" value="ECO:0007669"/>
    <property type="project" value="InterPro"/>
</dbReference>
<dbReference type="GO" id="GO:0005829">
    <property type="term" value="C:cytosol"/>
    <property type="evidence" value="ECO:0007669"/>
    <property type="project" value="TreeGrafter"/>
</dbReference>
<evidence type="ECO:0000259" key="4">
    <source>
        <dbReference type="SMART" id="SM00967"/>
    </source>
</evidence>
<reference evidence="5 6" key="1">
    <citation type="submission" date="2015-11" db="EMBL/GenBank/DDBJ databases">
        <title>Evidence for parallel genomic evolution in an endosymbiosis of termite gut flagellates.</title>
        <authorList>
            <person name="Zheng H."/>
        </authorList>
    </citation>
    <scope>NUCLEOTIDE SEQUENCE [LARGE SCALE GENOMIC DNA]</scope>
    <source>
        <strain evidence="5 6">CET450</strain>
    </source>
</reference>
<proteinExistence type="inferred from homology"/>
<dbReference type="InterPro" id="IPR004441">
    <property type="entry name" value="rRNA_MeTrfase_TrmH"/>
</dbReference>
<evidence type="ECO:0000256" key="2">
    <source>
        <dbReference type="ARBA" id="ARBA00022603"/>
    </source>
</evidence>
<dbReference type="Pfam" id="PF00588">
    <property type="entry name" value="SpoU_methylase"/>
    <property type="match status" value="1"/>
</dbReference>
<dbReference type="InterPro" id="IPR001537">
    <property type="entry name" value="SpoU_MeTrfase"/>
</dbReference>
<evidence type="ECO:0000313" key="6">
    <source>
        <dbReference type="Proteomes" id="UP000095237"/>
    </source>
</evidence>
<evidence type="ECO:0000256" key="3">
    <source>
        <dbReference type="ARBA" id="ARBA00022679"/>
    </source>
</evidence>
<dbReference type="EMBL" id="LNVX01000815">
    <property type="protein sequence ID" value="OEG69191.1"/>
    <property type="molecule type" value="Genomic_DNA"/>
</dbReference>
<dbReference type="Gene3D" id="3.40.1280.10">
    <property type="match status" value="1"/>
</dbReference>
<keyword evidence="3" id="KW-0808">Transferase</keyword>
<dbReference type="InterPro" id="IPR029026">
    <property type="entry name" value="tRNA_m1G_MTases_N"/>
</dbReference>
<dbReference type="GO" id="GO:0006396">
    <property type="term" value="P:RNA processing"/>
    <property type="evidence" value="ECO:0007669"/>
    <property type="project" value="InterPro"/>
</dbReference>
<sequence>MYSKNNSWSSENIICGRNPVLELLKAGRRTVNKIMVSRTARGAVVSEIINLAKQKGIALHSVPPEKLDKFSESSQGIVAEVSPVQYTELSDLIEKSKKSLKPLLVILDGIEDPHNLGAIIRNCVAFGADGVIIPKWRAAGINETVSKSSAGAVEYISISRVANTNQAIGLLKENGFWIVGAENGGQILEKIDLSFPLAVIIGSEGFGLHSLTKKNSDFLISIPQENTISSLNASCASAVILYEIAKKRKIS</sequence>
<evidence type="ECO:0000256" key="1">
    <source>
        <dbReference type="ARBA" id="ARBA00007228"/>
    </source>
</evidence>
<feature type="domain" description="RNA 2-O ribose methyltransferase substrate binding" evidence="4">
    <location>
        <begin position="13"/>
        <end position="87"/>
    </location>
</feature>
<dbReference type="Proteomes" id="UP000095237">
    <property type="component" value="Unassembled WGS sequence"/>
</dbReference>
<dbReference type="AlphaFoldDB" id="A0A1E5IFH3"/>
<dbReference type="SUPFAM" id="SSF75217">
    <property type="entry name" value="alpha/beta knot"/>
    <property type="match status" value="1"/>
</dbReference>
<dbReference type="CDD" id="cd18103">
    <property type="entry name" value="SpoU-like_RlmB"/>
    <property type="match status" value="1"/>
</dbReference>
<keyword evidence="2" id="KW-0489">Methyltransferase</keyword>
<gene>
    <name evidence="5" type="ORF">ATZ36_10960</name>
</gene>